<dbReference type="InterPro" id="IPR011006">
    <property type="entry name" value="CheY-like_superfamily"/>
</dbReference>
<evidence type="ECO:0000256" key="1">
    <source>
        <dbReference type="PROSITE-ProRule" id="PRU00169"/>
    </source>
</evidence>
<name>A0A929L478_9SPHI</name>
<dbReference type="InterPro" id="IPR001789">
    <property type="entry name" value="Sig_transdc_resp-reg_receiver"/>
</dbReference>
<proteinExistence type="predicted"/>
<dbReference type="GO" id="GO:0000160">
    <property type="term" value="P:phosphorelay signal transduction system"/>
    <property type="evidence" value="ECO:0007669"/>
    <property type="project" value="InterPro"/>
</dbReference>
<dbReference type="RefSeq" id="WP_194112166.1">
    <property type="nucleotide sequence ID" value="NZ_JADFFL010000005.1"/>
</dbReference>
<dbReference type="Gene3D" id="3.40.50.2300">
    <property type="match status" value="1"/>
</dbReference>
<keyword evidence="4" id="KW-1185">Reference proteome</keyword>
<gene>
    <name evidence="3" type="ORF">IRJ16_13615</name>
</gene>
<dbReference type="InterPro" id="IPR052893">
    <property type="entry name" value="TCS_response_regulator"/>
</dbReference>
<comment type="caution">
    <text evidence="3">The sequence shown here is derived from an EMBL/GenBank/DDBJ whole genome shotgun (WGS) entry which is preliminary data.</text>
</comment>
<keyword evidence="1" id="KW-0597">Phosphoprotein</keyword>
<feature type="domain" description="Response regulatory" evidence="2">
    <location>
        <begin position="6"/>
        <end position="131"/>
    </location>
</feature>
<feature type="modified residue" description="4-aspartylphosphate" evidence="1">
    <location>
        <position position="63"/>
    </location>
</feature>
<dbReference type="SUPFAM" id="SSF52172">
    <property type="entry name" value="CheY-like"/>
    <property type="match status" value="1"/>
</dbReference>
<accession>A0A929L478</accession>
<dbReference type="PANTHER" id="PTHR44520:SF2">
    <property type="entry name" value="RESPONSE REGULATOR RCP1"/>
    <property type="match status" value="1"/>
</dbReference>
<dbReference type="Pfam" id="PF00072">
    <property type="entry name" value="Response_reg"/>
    <property type="match status" value="1"/>
</dbReference>
<dbReference type="PANTHER" id="PTHR44520">
    <property type="entry name" value="RESPONSE REGULATOR RCP1-RELATED"/>
    <property type="match status" value="1"/>
</dbReference>
<evidence type="ECO:0000313" key="3">
    <source>
        <dbReference type="EMBL" id="MBE9662926.1"/>
    </source>
</evidence>
<dbReference type="EMBL" id="JADFFL010000005">
    <property type="protein sequence ID" value="MBE9662926.1"/>
    <property type="molecule type" value="Genomic_DNA"/>
</dbReference>
<evidence type="ECO:0000259" key="2">
    <source>
        <dbReference type="PROSITE" id="PS50110"/>
    </source>
</evidence>
<evidence type="ECO:0000313" key="4">
    <source>
        <dbReference type="Proteomes" id="UP000622475"/>
    </source>
</evidence>
<sequence length="132" mass="15301">MKKFDIACLIDDDKMFTFLMSKQMRLIDFCDSILVFNDGDEALRYLKPIMHSPETLPSVILLDINMPVLDGWQFLDEFVKFDIPKKITVYIVSSSIDHADRIKAASYREVSNFYVKPITNANLVEMLNEIEV</sequence>
<dbReference type="PROSITE" id="PS50110">
    <property type="entry name" value="RESPONSE_REGULATORY"/>
    <property type="match status" value="1"/>
</dbReference>
<reference evidence="3" key="1">
    <citation type="submission" date="2020-10" db="EMBL/GenBank/DDBJ databases">
        <title>Mucilaginibacter mali sp. nov., isolated from rhizosphere soil of apple orchard.</title>
        <authorList>
            <person name="Lee J.-S."/>
            <person name="Kim H.S."/>
            <person name="Kim J.-S."/>
        </authorList>
    </citation>
    <scope>NUCLEOTIDE SEQUENCE</scope>
    <source>
        <strain evidence="3">KCTC 22746</strain>
    </source>
</reference>
<dbReference type="AlphaFoldDB" id="A0A929L478"/>
<dbReference type="Proteomes" id="UP000622475">
    <property type="component" value="Unassembled WGS sequence"/>
</dbReference>
<protein>
    <submittedName>
        <fullName evidence="3">Response regulator</fullName>
    </submittedName>
</protein>
<organism evidence="3 4">
    <name type="scientific">Mucilaginibacter myungsuensis</name>
    <dbReference type="NCBI Taxonomy" id="649104"/>
    <lineage>
        <taxon>Bacteria</taxon>
        <taxon>Pseudomonadati</taxon>
        <taxon>Bacteroidota</taxon>
        <taxon>Sphingobacteriia</taxon>
        <taxon>Sphingobacteriales</taxon>
        <taxon>Sphingobacteriaceae</taxon>
        <taxon>Mucilaginibacter</taxon>
    </lineage>
</organism>
<dbReference type="SMART" id="SM00448">
    <property type="entry name" value="REC"/>
    <property type="match status" value="1"/>
</dbReference>